<feature type="domain" description="SpaA-like prealbumin fold" evidence="10">
    <location>
        <begin position="1148"/>
        <end position="1230"/>
    </location>
</feature>
<keyword evidence="5 8" id="KW-0732">Signal</keyword>
<feature type="domain" description="SpaA-like prealbumin fold" evidence="10">
    <location>
        <begin position="1340"/>
        <end position="1424"/>
    </location>
</feature>
<comment type="caution">
    <text evidence="12">The sequence shown here is derived from an EMBL/GenBank/DDBJ whole genome shotgun (WGS) entry which is preliminary data.</text>
</comment>
<dbReference type="InterPro" id="IPR008966">
    <property type="entry name" value="Adhesion_dom_sf"/>
</dbReference>
<feature type="domain" description="SpaA-like prealbumin fold" evidence="10">
    <location>
        <begin position="1525"/>
        <end position="1598"/>
    </location>
</feature>
<dbReference type="Pfam" id="PF17802">
    <property type="entry name" value="SpaA"/>
    <property type="match status" value="8"/>
</dbReference>
<dbReference type="GO" id="GO:0007155">
    <property type="term" value="P:cell adhesion"/>
    <property type="evidence" value="ECO:0007669"/>
    <property type="project" value="InterPro"/>
</dbReference>
<feature type="domain" description="Collagen binding" evidence="9">
    <location>
        <begin position="901"/>
        <end position="1024"/>
    </location>
</feature>
<feature type="domain" description="SpaA-like prealbumin fold" evidence="10">
    <location>
        <begin position="1713"/>
        <end position="1790"/>
    </location>
</feature>
<keyword evidence="4" id="KW-0964">Secreted</keyword>
<dbReference type="Pfam" id="PF17961">
    <property type="entry name" value="Big_8"/>
    <property type="match status" value="1"/>
</dbReference>
<dbReference type="PANTHER" id="PTHR36108">
    <property type="entry name" value="COLOSSIN-B-RELATED"/>
    <property type="match status" value="1"/>
</dbReference>
<evidence type="ECO:0000256" key="2">
    <source>
        <dbReference type="ARBA" id="ARBA00007257"/>
    </source>
</evidence>
<feature type="domain" description="SpaA-like prealbumin fold" evidence="10">
    <location>
        <begin position="1246"/>
        <end position="1320"/>
    </location>
</feature>
<sequence length="1871" mass="204537">MMKRVFSLFAALLLILQMILPQLVTAQATEDTKEVDGVTLLNTVVNNDTNGAGTYKLDGRVVNHSDKEILGTIKVSENVLVSAFENRVVLDGEQKVIGNYDVKNNTISFLIPAQVDTIFNFQLNGELLGDAKTGTVTFSDGIRTISKEMTRPEVERKVPEKSNATLVAPLVKEGPQDLKDIFAALGYPETERSILADMVVTYKDPDGNVVTEPTVEDSILFSFDWKIPDDVGALVNEGDFYTFKLPDNIKISKNMIINLGEYGSAKVNMDGTVTITFTDAVKGSSEVRGTLNFNAGFNENGIDGPGDMIIKIPDEVNLPSTEVMIKPKPGSTIDKGGHFDKVQNPNRVIWHVDVNKSLDKLLNARVTEAFPEGLTYESVQVYQVDVDLHGNVVAESEKLVTTGYVVDQDGNVTFTDPINHAYRLIYNTWINEDQKSLDGGTVSFKNKATLSSDDDPEGLTASATVDASYGKILTKSSTNYDSNKQTFEWTVKYNYGEKHIAQKDAVIKDTFGSDRMILIGTSAKLHTVTFDQDGREVQGALLVVGVDYELVKTATGFEIRFLHDVDSAVKMKYKTGISGTVDENINVSNRVDIDTGQTGGSSGTLYQQNLVKKLASVDYENKRASWTIDVNKNHYVMKNWELTDTLSNGLKLLPESLKVYDVDGDRALVEGTDYEFVYDQQANIFKIAFLNDYKAETEHQFKISYDTVFDTNASWYGSETGTFKNSATGTWLDEFDKPHTSDDEVIFNPNNPTKYNGFKQGSYNARSGLITWTIGINYDGKPLDNAKIVDPILGNQQFVPNSVKIYHYSVNPDGSIVKGAEIEDHSDFVINEPSKRNQETLTVNFPDGKVAQYLVEFETSVKGQLVSANYKNDAVFKNDSYPDRTLSADVSVKHGGKLALKSGEQDDDGFVNWSVTVNPSLSQMDDVVVTDRPSTNQTIDLDSLVVHGTVVSVDGTLSVNPHETLIRDEDYTVTLTTDNETGQQELKVRFIGEIDAAYVIQYRTMVLMTGSRDKVSNNVKITGNHEEEVTGGDGTELDVIVSDGGGTAVGTKGSISFQKVDGNGQVLRDAEFQLLDKNNRVVMRDGVVDGNGKLTFGNLPYGTYVLKEVKAPAGYTVSDELAQGKKVTISRATSRADIVQEIVNTPNKVTLVKQDEAGKALSGAVFKLQWQVGTDWLDIRSDETFKTGTDGKLVIEGLLPANYRMIETEAPQGFIINSELIPFVVAEDSNGQIADVTVGPFVNYQGSIAFMKQDETGRALAGAEFELKDQSGTVVQILKSDESGQVSATGLAPGVYTVMETKAPTGYTLNTKPLEFVIATAVEGKPAVKTLANFTNYQGSATLVKKNDSGDLLAGAVFKVVDENGVIVRENLVTNEAGEIHARDLAPGTYQFVEVSAPTGYLVNTTPVAFTIADKAHGKLEAVQKTFTDYQGRFELRKVNSDNEPLSGAVFELRNEDGDTVKTITTGEDGLVAATDIAPGQYTLVEVKAPTGYILNSYPIAFEIPESAPDVPTTVDLGNFTNFKGKVALVKQGEDEEALAGAEFTIYDIDGKVVGNPVAASDGRVDYGDLAPGYYKIVETKAPHGYIINTNPIYFTILDTYPGNPDLMDTGHITNYQGKIEFRKTDETHHGLADAKFKLINRTTGETLQTDIISGEDGGVTLANLHPGEYQLIETEAPHGYILNTALMNFTIERDLLGAPEVVQLGDFINYQGSVVLTKTDDFANPLAGATFDLLDDKKQVIATNLTSDSGGEIKVGELAPGDYYFTETKAPNGYEKKATPIPFTVTAEAEGKPTAIQLQFANQRTPTKLPPVEHKEDDKKDNKVAHPSKRPMTPSKDTKLPETGDNQSESILFMMMGSLLLAGWFRMNRK</sequence>
<dbReference type="Gene3D" id="2.60.40.1280">
    <property type="match status" value="1"/>
</dbReference>
<dbReference type="InterPro" id="IPR041033">
    <property type="entry name" value="SpaA_PFL_dom_1"/>
</dbReference>
<accession>A0A7X1CPY1</accession>
<feature type="domain" description="Collagen binding" evidence="9">
    <location>
        <begin position="480"/>
        <end position="578"/>
    </location>
</feature>
<evidence type="ECO:0000259" key="9">
    <source>
        <dbReference type="Pfam" id="PF05737"/>
    </source>
</evidence>
<feature type="signal peptide" evidence="8">
    <location>
        <begin position="1"/>
        <end position="26"/>
    </location>
</feature>
<dbReference type="Gene3D" id="2.60.40.740">
    <property type="match status" value="5"/>
</dbReference>
<evidence type="ECO:0000256" key="7">
    <source>
        <dbReference type="SAM" id="MobiDB-lite"/>
    </source>
</evidence>
<dbReference type="NCBIfam" id="TIGR01167">
    <property type="entry name" value="LPXTG_anchor"/>
    <property type="match status" value="1"/>
</dbReference>
<dbReference type="Pfam" id="PF05737">
    <property type="entry name" value="Collagen_bind"/>
    <property type="match status" value="5"/>
</dbReference>
<gene>
    <name evidence="12" type="ORF">HCA69_08780</name>
</gene>
<feature type="domain" description="Collagen binding" evidence="9">
    <location>
        <begin position="757"/>
        <end position="880"/>
    </location>
</feature>
<evidence type="ECO:0000256" key="1">
    <source>
        <dbReference type="ARBA" id="ARBA00004168"/>
    </source>
</evidence>
<dbReference type="Proteomes" id="UP000535908">
    <property type="component" value="Unassembled WGS sequence"/>
</dbReference>
<dbReference type="InterPro" id="IPR008456">
    <property type="entry name" value="Collagen-bd_dom"/>
</dbReference>
<dbReference type="SUPFAM" id="SSF49478">
    <property type="entry name" value="Cna protein B-type domain"/>
    <property type="match status" value="7"/>
</dbReference>
<dbReference type="RefSeq" id="WP_185526076.1">
    <property type="nucleotide sequence ID" value="NZ_JAARWN010000007.1"/>
</dbReference>
<feature type="domain" description="Collagen binding" evidence="9">
    <location>
        <begin position="332"/>
        <end position="454"/>
    </location>
</feature>
<feature type="compositionally biased region" description="Basic and acidic residues" evidence="7">
    <location>
        <begin position="1812"/>
        <end position="1825"/>
    </location>
</feature>
<feature type="domain" description="SpaA-like prealbumin fold" evidence="10">
    <location>
        <begin position="1618"/>
        <end position="1695"/>
    </location>
</feature>
<reference evidence="12 13" key="1">
    <citation type="submission" date="2020-03" db="EMBL/GenBank/DDBJ databases">
        <title>Soil Listeria distribution.</title>
        <authorList>
            <person name="Liao J."/>
            <person name="Wiedmann M."/>
        </authorList>
    </citation>
    <scope>NUCLEOTIDE SEQUENCE [LARGE SCALE GENOMIC DNA]</scope>
    <source>
        <strain evidence="12 13">FSL L7-0741</strain>
    </source>
</reference>
<evidence type="ECO:0000259" key="11">
    <source>
        <dbReference type="Pfam" id="PF17961"/>
    </source>
</evidence>
<feature type="region of interest" description="Disordered" evidence="7">
    <location>
        <begin position="1802"/>
        <end position="1846"/>
    </location>
</feature>
<dbReference type="InterPro" id="IPR041171">
    <property type="entry name" value="SDR_Ig"/>
</dbReference>
<dbReference type="EMBL" id="JAARWN010000007">
    <property type="protein sequence ID" value="MBC1936457.1"/>
    <property type="molecule type" value="Genomic_DNA"/>
</dbReference>
<dbReference type="Gene3D" id="2.60.40.10">
    <property type="entry name" value="Immunoglobulins"/>
    <property type="match status" value="8"/>
</dbReference>
<feature type="domain" description="SpaA-like prealbumin fold" evidence="10">
    <location>
        <begin position="1432"/>
        <end position="1510"/>
    </location>
</feature>
<organism evidence="12 13">
    <name type="scientific">Listeria grandensis</name>
    <dbReference type="NCBI Taxonomy" id="1494963"/>
    <lineage>
        <taxon>Bacteria</taxon>
        <taxon>Bacillati</taxon>
        <taxon>Bacillota</taxon>
        <taxon>Bacilli</taxon>
        <taxon>Bacillales</taxon>
        <taxon>Listeriaceae</taxon>
        <taxon>Listeria</taxon>
    </lineage>
</organism>
<feature type="domain" description="Collagen binding" evidence="9">
    <location>
        <begin position="610"/>
        <end position="727"/>
    </location>
</feature>
<feature type="domain" description="SDR-like Ig" evidence="11">
    <location>
        <begin position="216"/>
        <end position="302"/>
    </location>
</feature>
<evidence type="ECO:0000256" key="4">
    <source>
        <dbReference type="ARBA" id="ARBA00022525"/>
    </source>
</evidence>
<evidence type="ECO:0000256" key="3">
    <source>
        <dbReference type="ARBA" id="ARBA00022512"/>
    </source>
</evidence>
<name>A0A7X1CPY1_9LIST</name>
<evidence type="ECO:0000256" key="8">
    <source>
        <dbReference type="SAM" id="SignalP"/>
    </source>
</evidence>
<proteinExistence type="inferred from homology"/>
<dbReference type="GO" id="GO:0005518">
    <property type="term" value="F:collagen binding"/>
    <property type="evidence" value="ECO:0007669"/>
    <property type="project" value="InterPro"/>
</dbReference>
<dbReference type="InterPro" id="IPR013783">
    <property type="entry name" value="Ig-like_fold"/>
</dbReference>
<dbReference type="PANTHER" id="PTHR36108:SF13">
    <property type="entry name" value="COLOSSIN-B-RELATED"/>
    <property type="match status" value="1"/>
</dbReference>
<evidence type="ECO:0000313" key="13">
    <source>
        <dbReference type="Proteomes" id="UP000535908"/>
    </source>
</evidence>
<feature type="chain" id="PRO_5039060634" evidence="8">
    <location>
        <begin position="27"/>
        <end position="1871"/>
    </location>
</feature>
<protein>
    <submittedName>
        <fullName evidence="12">LPXTG cell wall anchor domain-containing protein</fullName>
    </submittedName>
</protein>
<evidence type="ECO:0000256" key="5">
    <source>
        <dbReference type="ARBA" id="ARBA00022729"/>
    </source>
</evidence>
<comment type="subcellular location">
    <subcellularLocation>
        <location evidence="1">Secreted</location>
        <location evidence="1">Cell wall</location>
        <topology evidence="1">Peptidoglycan-anchor</topology>
    </subcellularLocation>
</comment>
<comment type="similarity">
    <text evidence="2">Belongs to the serine-aspartate repeat-containing protein (SDr) family.</text>
</comment>
<evidence type="ECO:0000259" key="10">
    <source>
        <dbReference type="Pfam" id="PF17802"/>
    </source>
</evidence>
<keyword evidence="3" id="KW-0134">Cell wall</keyword>
<evidence type="ECO:0000313" key="12">
    <source>
        <dbReference type="EMBL" id="MBC1936457.1"/>
    </source>
</evidence>
<dbReference type="SUPFAM" id="SSF49401">
    <property type="entry name" value="Bacterial adhesins"/>
    <property type="match status" value="6"/>
</dbReference>
<evidence type="ECO:0000256" key="6">
    <source>
        <dbReference type="ARBA" id="ARBA00023088"/>
    </source>
</evidence>
<dbReference type="InterPro" id="IPR011252">
    <property type="entry name" value="Fibrogen-bd_dom1"/>
</dbReference>
<keyword evidence="6" id="KW-0572">Peptidoglycan-anchor</keyword>
<feature type="domain" description="SpaA-like prealbumin fold" evidence="10">
    <location>
        <begin position="1053"/>
        <end position="1130"/>
    </location>
</feature>